<dbReference type="Gene3D" id="1.10.30.10">
    <property type="entry name" value="High mobility group box domain"/>
    <property type="match status" value="1"/>
</dbReference>
<keyword evidence="7" id="KW-1185">Reference proteome</keyword>
<keyword evidence="1 3" id="KW-0238">DNA-binding</keyword>
<feature type="compositionally biased region" description="Polar residues" evidence="4">
    <location>
        <begin position="401"/>
        <end position="410"/>
    </location>
</feature>
<feature type="region of interest" description="Disordered" evidence="4">
    <location>
        <begin position="601"/>
        <end position="623"/>
    </location>
</feature>
<dbReference type="STRING" id="231916.A0A409VCI1"/>
<dbReference type="GO" id="GO:0000981">
    <property type="term" value="F:DNA-binding transcription factor activity, RNA polymerase II-specific"/>
    <property type="evidence" value="ECO:0007669"/>
    <property type="project" value="TreeGrafter"/>
</dbReference>
<evidence type="ECO:0000256" key="2">
    <source>
        <dbReference type="ARBA" id="ARBA00023242"/>
    </source>
</evidence>
<dbReference type="PANTHER" id="PTHR45789">
    <property type="entry name" value="FI18025P1"/>
    <property type="match status" value="1"/>
</dbReference>
<feature type="compositionally biased region" description="Basic residues" evidence="4">
    <location>
        <begin position="183"/>
        <end position="193"/>
    </location>
</feature>
<feature type="compositionally biased region" description="Basic residues" evidence="4">
    <location>
        <begin position="97"/>
        <end position="108"/>
    </location>
</feature>
<sequence>MPPSRPFLDRRRRSSHAIFSPAKPGVYGIPARPVTFAPNVTPVSFTETEDAEDDAGDPLASIALAASDAAAGPNVKALSAKLFPSSGAETVPQMPQTRKRCPPGKRRSQGYIPRPPNAFMLFRADFVKQRHVPGSVETNHVSLSKIIGEYWRQLPLEQKRVWEVRAKQEKAAHKAMFPDYRFRPVHNKHKRKAGSPESKSERDDSSRNDDRQSSMTADERRAEEVAQLLLEGKEGEDLAKAVRELDIRHRENDLNLGAALGLDPDSVFDYNVDSDSRSPSFDPPPPRGYNPDGSHVVQNPINVAPTIHMPTTVHPPFGIDFSTQNAIDMLFPSSSNAIAYPRRPSSVPLPLPNAEWFANPNPFLPSAAATGGMPLLAVPPFAPDDQHEGHQEFNNPDPFSWQANQTAQQRMSFQFSSTPFPPHQLGQGISSAPAQSQNLLQEQQFHSHAPIQPDSQGLFHPQPQIFGMQTTSRSSLERRASSAGPFFRRSWTMPAPFSNNMDPTYSMSSGFNMGMGTMPVEKDHNPLPDVDPAAAGLFADFSFGNSANCISSQLGSGGHSRTLSAASHTAIDPTDAFGAAVSGGTGMVAPIDISIPVPPLVHGQSQSSASTDGSWSSVAPPSHQNQYHMPTGVYTPPEAVPPTIQVYGQDQTYSVDGHNMISNGMYSVDNAVDMNHNPHYQQQFQQQPGMYGMHDPMSKPIMMGSSGTQNHEMTFGHNLGQQAYFEVA</sequence>
<dbReference type="OrthoDB" id="6247875at2759"/>
<feature type="region of interest" description="Disordered" evidence="4">
    <location>
        <begin position="381"/>
        <end position="410"/>
    </location>
</feature>
<dbReference type="EMBL" id="NHYE01005662">
    <property type="protein sequence ID" value="PPQ64803.1"/>
    <property type="molecule type" value="Genomic_DNA"/>
</dbReference>
<reference evidence="6 7" key="1">
    <citation type="journal article" date="2018" name="Evol. Lett.">
        <title>Horizontal gene cluster transfer increased hallucinogenic mushroom diversity.</title>
        <authorList>
            <person name="Reynolds H.T."/>
            <person name="Vijayakumar V."/>
            <person name="Gluck-Thaler E."/>
            <person name="Korotkin H.B."/>
            <person name="Matheny P.B."/>
            <person name="Slot J.C."/>
        </authorList>
    </citation>
    <scope>NUCLEOTIDE SEQUENCE [LARGE SCALE GENOMIC DNA]</scope>
    <source>
        <strain evidence="6 7">SRW20</strain>
    </source>
</reference>
<dbReference type="InterPro" id="IPR009071">
    <property type="entry name" value="HMG_box_dom"/>
</dbReference>
<feature type="region of interest" description="Disordered" evidence="4">
    <location>
        <begin position="87"/>
        <end position="114"/>
    </location>
</feature>
<dbReference type="SUPFAM" id="SSF47095">
    <property type="entry name" value="HMG-box"/>
    <property type="match status" value="1"/>
</dbReference>
<keyword evidence="2 3" id="KW-0539">Nucleus</keyword>
<dbReference type="PANTHER" id="PTHR45789:SF2">
    <property type="entry name" value="FI18025P1"/>
    <property type="match status" value="1"/>
</dbReference>
<dbReference type="InParanoid" id="A0A409VCI1"/>
<comment type="caution">
    <text evidence="6">The sequence shown here is derived from an EMBL/GenBank/DDBJ whole genome shotgun (WGS) entry which is preliminary data.</text>
</comment>
<evidence type="ECO:0000256" key="3">
    <source>
        <dbReference type="PROSITE-ProRule" id="PRU00267"/>
    </source>
</evidence>
<protein>
    <recommendedName>
        <fullName evidence="5">HMG box domain-containing protein</fullName>
    </recommendedName>
</protein>
<feature type="domain" description="HMG box" evidence="5">
    <location>
        <begin position="112"/>
        <end position="181"/>
    </location>
</feature>
<evidence type="ECO:0000313" key="7">
    <source>
        <dbReference type="Proteomes" id="UP000284706"/>
    </source>
</evidence>
<accession>A0A409VCI1</accession>
<feature type="compositionally biased region" description="Polar residues" evidence="4">
    <location>
        <begin position="603"/>
        <end position="623"/>
    </location>
</feature>
<dbReference type="CDD" id="cd01389">
    <property type="entry name" value="HMG-box_ROX1-like"/>
    <property type="match status" value="1"/>
</dbReference>
<proteinExistence type="predicted"/>
<dbReference type="PROSITE" id="PS50118">
    <property type="entry name" value="HMG_BOX_2"/>
    <property type="match status" value="1"/>
</dbReference>
<evidence type="ECO:0000256" key="1">
    <source>
        <dbReference type="ARBA" id="ARBA00023125"/>
    </source>
</evidence>
<evidence type="ECO:0000256" key="4">
    <source>
        <dbReference type="SAM" id="MobiDB-lite"/>
    </source>
</evidence>
<feature type="region of interest" description="Disordered" evidence="4">
    <location>
        <begin position="175"/>
        <end position="222"/>
    </location>
</feature>
<feature type="DNA-binding region" description="HMG box" evidence="3">
    <location>
        <begin position="112"/>
        <end position="181"/>
    </location>
</feature>
<feature type="compositionally biased region" description="Basic and acidic residues" evidence="4">
    <location>
        <begin position="198"/>
        <end position="222"/>
    </location>
</feature>
<dbReference type="GO" id="GO:0005634">
    <property type="term" value="C:nucleus"/>
    <property type="evidence" value="ECO:0007669"/>
    <property type="project" value="UniProtKB-UniRule"/>
</dbReference>
<feature type="region of interest" description="Disordered" evidence="4">
    <location>
        <begin position="1"/>
        <end position="22"/>
    </location>
</feature>
<name>A0A409VCI1_9AGAR</name>
<dbReference type="AlphaFoldDB" id="A0A409VCI1"/>
<evidence type="ECO:0000313" key="6">
    <source>
        <dbReference type="EMBL" id="PPQ64803.1"/>
    </source>
</evidence>
<evidence type="ECO:0000259" key="5">
    <source>
        <dbReference type="PROSITE" id="PS50118"/>
    </source>
</evidence>
<dbReference type="GO" id="GO:0000978">
    <property type="term" value="F:RNA polymerase II cis-regulatory region sequence-specific DNA binding"/>
    <property type="evidence" value="ECO:0007669"/>
    <property type="project" value="TreeGrafter"/>
</dbReference>
<organism evidence="6 7">
    <name type="scientific">Gymnopilus dilepis</name>
    <dbReference type="NCBI Taxonomy" id="231916"/>
    <lineage>
        <taxon>Eukaryota</taxon>
        <taxon>Fungi</taxon>
        <taxon>Dikarya</taxon>
        <taxon>Basidiomycota</taxon>
        <taxon>Agaricomycotina</taxon>
        <taxon>Agaricomycetes</taxon>
        <taxon>Agaricomycetidae</taxon>
        <taxon>Agaricales</taxon>
        <taxon>Agaricineae</taxon>
        <taxon>Hymenogastraceae</taxon>
        <taxon>Gymnopilus</taxon>
    </lineage>
</organism>
<dbReference type="SMART" id="SM00398">
    <property type="entry name" value="HMG"/>
    <property type="match status" value="1"/>
</dbReference>
<dbReference type="Pfam" id="PF00505">
    <property type="entry name" value="HMG_box"/>
    <property type="match status" value="1"/>
</dbReference>
<gene>
    <name evidence="6" type="ORF">CVT26_002635</name>
</gene>
<dbReference type="InterPro" id="IPR051356">
    <property type="entry name" value="SOX/SOX-like_TF"/>
</dbReference>
<dbReference type="InterPro" id="IPR036910">
    <property type="entry name" value="HMG_box_dom_sf"/>
</dbReference>
<dbReference type="Proteomes" id="UP000284706">
    <property type="component" value="Unassembled WGS sequence"/>
</dbReference>